<feature type="transmembrane region" description="Helical" evidence="1">
    <location>
        <begin position="44"/>
        <end position="68"/>
    </location>
</feature>
<proteinExistence type="predicted"/>
<evidence type="ECO:0000256" key="1">
    <source>
        <dbReference type="SAM" id="Phobius"/>
    </source>
</evidence>
<organism evidence="2 3">
    <name type="scientific">Actinacidiphila bryophytorum</name>
    <dbReference type="NCBI Taxonomy" id="1436133"/>
    <lineage>
        <taxon>Bacteria</taxon>
        <taxon>Bacillati</taxon>
        <taxon>Actinomycetota</taxon>
        <taxon>Actinomycetes</taxon>
        <taxon>Kitasatosporales</taxon>
        <taxon>Streptomycetaceae</taxon>
        <taxon>Actinacidiphila</taxon>
    </lineage>
</organism>
<protein>
    <submittedName>
        <fullName evidence="2">Uncharacterized protein</fullName>
    </submittedName>
</protein>
<dbReference type="Proteomes" id="UP001153328">
    <property type="component" value="Unassembled WGS sequence"/>
</dbReference>
<sequence>MTSAVPRPARAPLVRLLLRLAVVAAVTESGYLHAKLYVNGYRFIPHIGVMFLIQAAVSFAVAALLLVADEPVLQLMAAGTALGALGGFVLSRTVGVWGFTERGFQPHPDALVSVLVEAAALALLLAGALWTWRGRPRR</sequence>
<name>A0A9W4E311_9ACTN</name>
<comment type="caution">
    <text evidence="2">The sequence shown here is derived from an EMBL/GenBank/DDBJ whole genome shotgun (WGS) entry which is preliminary data.</text>
</comment>
<evidence type="ECO:0000313" key="3">
    <source>
        <dbReference type="Proteomes" id="UP001153328"/>
    </source>
</evidence>
<gene>
    <name evidence="2" type="ORF">SBRY_120092</name>
</gene>
<keyword evidence="1" id="KW-0472">Membrane</keyword>
<dbReference type="EMBL" id="CAJVAX010000004">
    <property type="protein sequence ID" value="CAG7617985.1"/>
    <property type="molecule type" value="Genomic_DNA"/>
</dbReference>
<keyword evidence="3" id="KW-1185">Reference proteome</keyword>
<accession>A0A9W4E311</accession>
<keyword evidence="1" id="KW-0812">Transmembrane</keyword>
<feature type="transmembrane region" description="Helical" evidence="1">
    <location>
        <begin position="111"/>
        <end position="132"/>
    </location>
</feature>
<reference evidence="2" key="1">
    <citation type="submission" date="2021-06" db="EMBL/GenBank/DDBJ databases">
        <authorList>
            <person name="Arsene-Ploetze F."/>
        </authorList>
    </citation>
    <scope>NUCLEOTIDE SEQUENCE</scope>
    <source>
        <strain evidence="2">SBRY1</strain>
    </source>
</reference>
<keyword evidence="1" id="KW-1133">Transmembrane helix</keyword>
<dbReference type="RefSeq" id="WP_205045959.1">
    <property type="nucleotide sequence ID" value="NZ_CAJVAX010000004.1"/>
</dbReference>
<dbReference type="AlphaFoldDB" id="A0A9W4E311"/>
<evidence type="ECO:0000313" key="2">
    <source>
        <dbReference type="EMBL" id="CAG7617985.1"/>
    </source>
</evidence>
<feature type="transmembrane region" description="Helical" evidence="1">
    <location>
        <begin position="75"/>
        <end position="99"/>
    </location>
</feature>